<accession>A0AA86V617</accession>
<dbReference type="CDD" id="cd17584">
    <property type="entry name" value="REC_typeB_ARR-like"/>
    <property type="match status" value="1"/>
</dbReference>
<evidence type="ECO:0000256" key="6">
    <source>
        <dbReference type="PROSITE-ProRule" id="PRU00169"/>
    </source>
</evidence>
<dbReference type="InterPro" id="IPR011006">
    <property type="entry name" value="CheY-like_superfamily"/>
</dbReference>
<keyword evidence="2" id="KW-0902">Two-component regulatory system</keyword>
<dbReference type="SUPFAM" id="SSF46689">
    <property type="entry name" value="Homeodomain-like"/>
    <property type="match status" value="1"/>
</dbReference>
<protein>
    <recommendedName>
        <fullName evidence="7">Response regulatory domain-containing protein</fullName>
    </recommendedName>
</protein>
<name>A0AA86V617_9FABA</name>
<dbReference type="Gene3D" id="3.40.50.2300">
    <property type="match status" value="1"/>
</dbReference>
<dbReference type="SUPFAM" id="SSF52172">
    <property type="entry name" value="CheY-like"/>
    <property type="match status" value="1"/>
</dbReference>
<dbReference type="InterPro" id="IPR006447">
    <property type="entry name" value="Myb_dom_plants"/>
</dbReference>
<dbReference type="GO" id="GO:0005634">
    <property type="term" value="C:nucleus"/>
    <property type="evidence" value="ECO:0007669"/>
    <property type="project" value="UniProtKB-SubCell"/>
</dbReference>
<dbReference type="EMBL" id="OY731400">
    <property type="protein sequence ID" value="CAJ1935689.1"/>
    <property type="molecule type" value="Genomic_DNA"/>
</dbReference>
<dbReference type="InterPro" id="IPR045279">
    <property type="entry name" value="ARR-like"/>
</dbReference>
<dbReference type="NCBIfam" id="TIGR01557">
    <property type="entry name" value="myb_SHAQKYF"/>
    <property type="match status" value="1"/>
</dbReference>
<gene>
    <name evidence="8" type="ORF">AYBTSS11_LOCUS7049</name>
</gene>
<evidence type="ECO:0000256" key="2">
    <source>
        <dbReference type="ARBA" id="ARBA00023012"/>
    </source>
</evidence>
<dbReference type="Gramene" id="rna-AYBTSS11_LOCUS7049">
    <property type="protein sequence ID" value="CAJ1935689.1"/>
    <property type="gene ID" value="gene-AYBTSS11_LOCUS7049"/>
</dbReference>
<keyword evidence="4" id="KW-0804">Transcription</keyword>
<dbReference type="PANTHER" id="PTHR43874:SF206">
    <property type="entry name" value="RESPONSE REGULATOR RECEIVER DOMAIN PROTEIN"/>
    <property type="match status" value="1"/>
</dbReference>
<dbReference type="Pfam" id="PF00072">
    <property type="entry name" value="Response_reg"/>
    <property type="match status" value="1"/>
</dbReference>
<evidence type="ECO:0000256" key="1">
    <source>
        <dbReference type="ARBA" id="ARBA00004123"/>
    </source>
</evidence>
<dbReference type="GO" id="GO:0003677">
    <property type="term" value="F:DNA binding"/>
    <property type="evidence" value="ECO:0007669"/>
    <property type="project" value="InterPro"/>
</dbReference>
<keyword evidence="9" id="KW-1185">Reference proteome</keyword>
<evidence type="ECO:0000259" key="7">
    <source>
        <dbReference type="PROSITE" id="PS50110"/>
    </source>
</evidence>
<comment type="subcellular location">
    <subcellularLocation>
        <location evidence="1">Nucleus</location>
    </subcellularLocation>
</comment>
<keyword evidence="3" id="KW-0805">Transcription regulation</keyword>
<organism evidence="8 9">
    <name type="scientific">Sphenostylis stenocarpa</name>
    <dbReference type="NCBI Taxonomy" id="92480"/>
    <lineage>
        <taxon>Eukaryota</taxon>
        <taxon>Viridiplantae</taxon>
        <taxon>Streptophyta</taxon>
        <taxon>Embryophyta</taxon>
        <taxon>Tracheophyta</taxon>
        <taxon>Spermatophyta</taxon>
        <taxon>Magnoliopsida</taxon>
        <taxon>eudicotyledons</taxon>
        <taxon>Gunneridae</taxon>
        <taxon>Pentapetalae</taxon>
        <taxon>rosids</taxon>
        <taxon>fabids</taxon>
        <taxon>Fabales</taxon>
        <taxon>Fabaceae</taxon>
        <taxon>Papilionoideae</taxon>
        <taxon>50 kb inversion clade</taxon>
        <taxon>NPAAA clade</taxon>
        <taxon>indigoferoid/millettioid clade</taxon>
        <taxon>Phaseoleae</taxon>
        <taxon>Sphenostylis</taxon>
    </lineage>
</organism>
<evidence type="ECO:0000313" key="8">
    <source>
        <dbReference type="EMBL" id="CAJ1935689.1"/>
    </source>
</evidence>
<keyword evidence="5" id="KW-0539">Nucleus</keyword>
<feature type="domain" description="Response regulatory" evidence="7">
    <location>
        <begin position="21"/>
        <end position="136"/>
    </location>
</feature>
<dbReference type="PANTHER" id="PTHR43874">
    <property type="entry name" value="TWO-COMPONENT RESPONSE REGULATOR"/>
    <property type="match status" value="1"/>
</dbReference>
<sequence>MAKISSDQEEKGLQRIPPSLRVLAIDTDPTVLDFIKKTCNQYGYQVITCSESVIAANVLRESKGRIDLILIEVHMPIMDGYQFLQFVNQEIYVPVILMSSDDSQSSAYKAFELGACDYSVKPLNEKELKNMWKHVYRKSIRETKQKDIGSLEDDNQKRGINDNSEFVSSSVIERTNSNIREFDNVGESENRDEPPKKKPRLVWSTELHLAFVKAVNQIGHAIFVFFLNCYLLEAVPNKILELMNVHGLTRNNVASHLQTNSDTVRQRHPRQPQNEMQGTIEPRVGAYGRIHLQPFSATVNVTNETLADLHPGLTGNMVLPKRDHQSAPNMQLAKHFDAESVLGLAQHSHPLSTCPNMTILQNFPESMGTLDVAFRYGVWSPSNTVLAENHQTMVQRNSVSVDTLQQPVMHHQIHPINLQASSMMFSGNSASVNQNGTLGWNMDHTST</sequence>
<dbReference type="InterPro" id="IPR001789">
    <property type="entry name" value="Sig_transdc_resp-reg_receiver"/>
</dbReference>
<dbReference type="PROSITE" id="PS50110">
    <property type="entry name" value="RESPONSE_REGULATORY"/>
    <property type="match status" value="1"/>
</dbReference>
<dbReference type="Proteomes" id="UP001189624">
    <property type="component" value="Chromosome 3"/>
</dbReference>
<proteinExistence type="predicted"/>
<evidence type="ECO:0000256" key="5">
    <source>
        <dbReference type="ARBA" id="ARBA00023242"/>
    </source>
</evidence>
<comment type="caution">
    <text evidence="6">Lacks conserved residue(s) required for the propagation of feature annotation.</text>
</comment>
<evidence type="ECO:0000256" key="4">
    <source>
        <dbReference type="ARBA" id="ARBA00023163"/>
    </source>
</evidence>
<evidence type="ECO:0000313" key="9">
    <source>
        <dbReference type="Proteomes" id="UP001189624"/>
    </source>
</evidence>
<dbReference type="GO" id="GO:0000160">
    <property type="term" value="P:phosphorelay signal transduction system"/>
    <property type="evidence" value="ECO:0007669"/>
    <property type="project" value="UniProtKB-KW"/>
</dbReference>
<dbReference type="SMART" id="SM00448">
    <property type="entry name" value="REC"/>
    <property type="match status" value="1"/>
</dbReference>
<dbReference type="InterPro" id="IPR009057">
    <property type="entry name" value="Homeodomain-like_sf"/>
</dbReference>
<evidence type="ECO:0000256" key="3">
    <source>
        <dbReference type="ARBA" id="ARBA00023015"/>
    </source>
</evidence>
<dbReference type="GO" id="GO:0009736">
    <property type="term" value="P:cytokinin-activated signaling pathway"/>
    <property type="evidence" value="ECO:0007669"/>
    <property type="project" value="InterPro"/>
</dbReference>
<dbReference type="AlphaFoldDB" id="A0AA86V617"/>
<reference evidence="8" key="1">
    <citation type="submission" date="2023-10" db="EMBL/GenBank/DDBJ databases">
        <authorList>
            <person name="Domelevo Entfellner J.-B."/>
        </authorList>
    </citation>
    <scope>NUCLEOTIDE SEQUENCE</scope>
</reference>
<dbReference type="Gene3D" id="1.10.10.60">
    <property type="entry name" value="Homeodomain-like"/>
    <property type="match status" value="1"/>
</dbReference>